<dbReference type="SUPFAM" id="SSF52499">
    <property type="entry name" value="Isochorismatase-like hydrolases"/>
    <property type="match status" value="1"/>
</dbReference>
<evidence type="ECO:0000259" key="2">
    <source>
        <dbReference type="Pfam" id="PF00857"/>
    </source>
</evidence>
<name>A0ABU3PQC8_9ACTN</name>
<dbReference type="Proteomes" id="UP001268542">
    <property type="component" value="Unassembled WGS sequence"/>
</dbReference>
<dbReference type="InterPro" id="IPR036380">
    <property type="entry name" value="Isochorismatase-like_sf"/>
</dbReference>
<keyword evidence="4" id="KW-1185">Reference proteome</keyword>
<evidence type="ECO:0000256" key="1">
    <source>
        <dbReference type="ARBA" id="ARBA00022801"/>
    </source>
</evidence>
<dbReference type="PANTHER" id="PTHR43540:SF6">
    <property type="entry name" value="ISOCHORISMATASE-LIKE DOMAIN-CONTAINING PROTEIN"/>
    <property type="match status" value="1"/>
</dbReference>
<evidence type="ECO:0000313" key="4">
    <source>
        <dbReference type="Proteomes" id="UP001268542"/>
    </source>
</evidence>
<feature type="domain" description="Isochorismatase-like" evidence="2">
    <location>
        <begin position="14"/>
        <end position="189"/>
    </location>
</feature>
<keyword evidence="1 3" id="KW-0378">Hydrolase</keyword>
<dbReference type="RefSeq" id="WP_315730398.1">
    <property type="nucleotide sequence ID" value="NZ_JAVYII010000001.1"/>
</dbReference>
<proteinExistence type="predicted"/>
<dbReference type="GO" id="GO:0016787">
    <property type="term" value="F:hydrolase activity"/>
    <property type="evidence" value="ECO:0007669"/>
    <property type="project" value="UniProtKB-KW"/>
</dbReference>
<dbReference type="Pfam" id="PF00857">
    <property type="entry name" value="Isochorismatase"/>
    <property type="match status" value="1"/>
</dbReference>
<protein>
    <submittedName>
        <fullName evidence="3">Cysteine hydrolase</fullName>
    </submittedName>
</protein>
<sequence length="215" mass="23265">MTDADDHLADPVDAVLLIDLQEGYFAGSPDLRELRPGLVEGVDALVRRAADAGALVVEVRTVHEADRSTWALNMLEDDAPFLLRDTDEPVPLREVVALRELLGPRLEERGGRWEVVEKTRDDAFLGTELLDLLRGAGAEGLAVAGISTESCVAATATTAYAHDLRVVVAREAVGSDSDERHAEVLRHLERLYRQPVLGVDAIRLRSADGPGSATD</sequence>
<evidence type="ECO:0000313" key="3">
    <source>
        <dbReference type="EMBL" id="MDT9591434.1"/>
    </source>
</evidence>
<gene>
    <name evidence="3" type="ORF">RDV89_00045</name>
</gene>
<comment type="caution">
    <text evidence="3">The sequence shown here is derived from an EMBL/GenBank/DDBJ whole genome shotgun (WGS) entry which is preliminary data.</text>
</comment>
<dbReference type="InterPro" id="IPR050272">
    <property type="entry name" value="Isochorismatase-like_hydrls"/>
</dbReference>
<dbReference type="PANTHER" id="PTHR43540">
    <property type="entry name" value="PEROXYUREIDOACRYLATE/UREIDOACRYLATE AMIDOHYDROLASE-RELATED"/>
    <property type="match status" value="1"/>
</dbReference>
<dbReference type="EMBL" id="JAVYII010000001">
    <property type="protein sequence ID" value="MDT9591434.1"/>
    <property type="molecule type" value="Genomic_DNA"/>
</dbReference>
<dbReference type="InterPro" id="IPR000868">
    <property type="entry name" value="Isochorismatase-like_dom"/>
</dbReference>
<accession>A0ABU3PQC8</accession>
<organism evidence="3 4">
    <name type="scientific">Nocardioides imazamoxiresistens</name>
    <dbReference type="NCBI Taxonomy" id="3231893"/>
    <lineage>
        <taxon>Bacteria</taxon>
        <taxon>Bacillati</taxon>
        <taxon>Actinomycetota</taxon>
        <taxon>Actinomycetes</taxon>
        <taxon>Propionibacteriales</taxon>
        <taxon>Nocardioidaceae</taxon>
        <taxon>Nocardioides</taxon>
    </lineage>
</organism>
<reference evidence="3 4" key="1">
    <citation type="submission" date="2023-08" db="EMBL/GenBank/DDBJ databases">
        <title>Nocardioides seae sp. nov., a bacterium isolated from a soil.</title>
        <authorList>
            <person name="Wang X."/>
        </authorList>
    </citation>
    <scope>NUCLEOTIDE SEQUENCE [LARGE SCALE GENOMIC DNA]</scope>
    <source>
        <strain evidence="3 4">YZH12</strain>
    </source>
</reference>
<dbReference type="CDD" id="cd00431">
    <property type="entry name" value="cysteine_hydrolases"/>
    <property type="match status" value="1"/>
</dbReference>
<dbReference type="Gene3D" id="3.40.50.850">
    <property type="entry name" value="Isochorismatase-like"/>
    <property type="match status" value="1"/>
</dbReference>